<dbReference type="EMBL" id="OV651828">
    <property type="protein sequence ID" value="CAH1104205.1"/>
    <property type="molecule type" value="Genomic_DNA"/>
</dbReference>
<dbReference type="Gene3D" id="1.25.40.10">
    <property type="entry name" value="Tetratricopeptide repeat domain"/>
    <property type="match status" value="1"/>
</dbReference>
<proteinExistence type="predicted"/>
<gene>
    <name evidence="3" type="ORF">PSYICH_LOCUS5123</name>
</gene>
<dbReference type="InterPro" id="IPR011990">
    <property type="entry name" value="TPR-like_helical_dom_sf"/>
</dbReference>
<evidence type="ECO:0000256" key="2">
    <source>
        <dbReference type="SAM" id="MobiDB-lite"/>
    </source>
</evidence>
<keyword evidence="1" id="KW-0802">TPR repeat</keyword>
<dbReference type="Proteomes" id="UP001153636">
    <property type="component" value="Chromosome 16"/>
</dbReference>
<dbReference type="PANTHER" id="PTHR46014:SF1">
    <property type="entry name" value="TETRATRICOPEPTIDE REPEAT PROTEIN 1"/>
    <property type="match status" value="1"/>
</dbReference>
<evidence type="ECO:0000256" key="1">
    <source>
        <dbReference type="PROSITE-ProRule" id="PRU00339"/>
    </source>
</evidence>
<feature type="repeat" description="TPR" evidence="1">
    <location>
        <begin position="164"/>
        <end position="197"/>
    </location>
</feature>
<dbReference type="PANTHER" id="PTHR46014">
    <property type="entry name" value="TETRATRICOPEPTIDE REPEAT PROTEIN 1"/>
    <property type="match status" value="1"/>
</dbReference>
<sequence>MSDKQSNLPTNEEIINEITQGVNSGLSVNDNLSAEDVAKSEYKESIPENFEKGDEDPEIKKHSDDYVDEERLKDLEINLTHEEMEIRHKKSLELKKTGNEQFKLGNHIESINTYTEALRLCPLQYQNDRSIFYANRAASKISLGKTESALEDCTKAIELNDKYIRAYLRRAKLYEESDKLDESLADYKKVLEFDINNKDALQAQYRLPPLIEARNEKLKTEMLGKLKDLGNMILKPFGLSTENFQMAQNPDSGGYSVNFKNK</sequence>
<evidence type="ECO:0000313" key="3">
    <source>
        <dbReference type="EMBL" id="CAH1104205.1"/>
    </source>
</evidence>
<organism evidence="3 4">
    <name type="scientific">Psylliodes chrysocephalus</name>
    <dbReference type="NCBI Taxonomy" id="3402493"/>
    <lineage>
        <taxon>Eukaryota</taxon>
        <taxon>Metazoa</taxon>
        <taxon>Ecdysozoa</taxon>
        <taxon>Arthropoda</taxon>
        <taxon>Hexapoda</taxon>
        <taxon>Insecta</taxon>
        <taxon>Pterygota</taxon>
        <taxon>Neoptera</taxon>
        <taxon>Endopterygota</taxon>
        <taxon>Coleoptera</taxon>
        <taxon>Polyphaga</taxon>
        <taxon>Cucujiformia</taxon>
        <taxon>Chrysomeloidea</taxon>
        <taxon>Chrysomelidae</taxon>
        <taxon>Galerucinae</taxon>
        <taxon>Alticini</taxon>
        <taxon>Psylliodes</taxon>
    </lineage>
</organism>
<reference evidence="3" key="1">
    <citation type="submission" date="2022-01" db="EMBL/GenBank/DDBJ databases">
        <authorList>
            <person name="King R."/>
        </authorList>
    </citation>
    <scope>NUCLEOTIDE SEQUENCE</scope>
</reference>
<name>A0A9P0CQR3_9CUCU</name>
<accession>A0A9P0CQR3</accession>
<dbReference type="OrthoDB" id="1872379at2759"/>
<dbReference type="Pfam" id="PF13181">
    <property type="entry name" value="TPR_8"/>
    <property type="match status" value="2"/>
</dbReference>
<keyword evidence="4" id="KW-1185">Reference proteome</keyword>
<feature type="region of interest" description="Disordered" evidence="2">
    <location>
        <begin position="39"/>
        <end position="60"/>
    </location>
</feature>
<dbReference type="SMART" id="SM00028">
    <property type="entry name" value="TPR"/>
    <property type="match status" value="3"/>
</dbReference>
<dbReference type="InterPro" id="IPR052769">
    <property type="entry name" value="TPR_domain_protein"/>
</dbReference>
<dbReference type="PROSITE" id="PS50005">
    <property type="entry name" value="TPR"/>
    <property type="match status" value="1"/>
</dbReference>
<dbReference type="SUPFAM" id="SSF48452">
    <property type="entry name" value="TPR-like"/>
    <property type="match status" value="1"/>
</dbReference>
<dbReference type="AlphaFoldDB" id="A0A9P0CQR3"/>
<evidence type="ECO:0000313" key="4">
    <source>
        <dbReference type="Proteomes" id="UP001153636"/>
    </source>
</evidence>
<protein>
    <recommendedName>
        <fullName evidence="5">Tetratricopeptide repeat protein 1</fullName>
    </recommendedName>
</protein>
<dbReference type="InterPro" id="IPR019734">
    <property type="entry name" value="TPR_rpt"/>
</dbReference>
<evidence type="ECO:0008006" key="5">
    <source>
        <dbReference type="Google" id="ProtNLM"/>
    </source>
</evidence>